<keyword evidence="9" id="KW-1185">Reference proteome</keyword>
<feature type="transmembrane region" description="Helical" evidence="7">
    <location>
        <begin position="234"/>
        <end position="253"/>
    </location>
</feature>
<dbReference type="GO" id="GO:0065002">
    <property type="term" value="P:intracellular protein transmembrane transport"/>
    <property type="evidence" value="ECO:0007669"/>
    <property type="project" value="TreeGrafter"/>
</dbReference>
<dbReference type="PANTHER" id="PTHR30371:SF0">
    <property type="entry name" value="SEC-INDEPENDENT PROTEIN TRANSLOCASE PROTEIN TATC, CHLOROPLASTIC-RELATED"/>
    <property type="match status" value="1"/>
</dbReference>
<dbReference type="PANTHER" id="PTHR30371">
    <property type="entry name" value="SEC-INDEPENDENT PROTEIN TRANSLOCASE PROTEIN TATC"/>
    <property type="match status" value="1"/>
</dbReference>
<evidence type="ECO:0000256" key="7">
    <source>
        <dbReference type="HAMAP-Rule" id="MF_00902"/>
    </source>
</evidence>
<protein>
    <recommendedName>
        <fullName evidence="7">Sec-independent protein translocase protein TatC</fullName>
    </recommendedName>
</protein>
<name>A0A0X2NML2_9CORY</name>
<keyword evidence="5 7" id="KW-0811">Translocation</keyword>
<dbReference type="Proteomes" id="UP000182498">
    <property type="component" value="Unassembled WGS sequence"/>
</dbReference>
<reference evidence="9" key="1">
    <citation type="submission" date="2015-11" db="EMBL/GenBank/DDBJ databases">
        <authorList>
            <person name="Dugat-Bony E."/>
        </authorList>
    </citation>
    <scope>NUCLEOTIDE SEQUENCE [LARGE SCALE GENOMIC DNA]</scope>
    <source>
        <strain evidence="9">Mu292</strain>
    </source>
</reference>
<dbReference type="GO" id="GO:0033281">
    <property type="term" value="C:TAT protein transport complex"/>
    <property type="evidence" value="ECO:0007669"/>
    <property type="project" value="UniProtKB-UniRule"/>
</dbReference>
<dbReference type="NCBIfam" id="TIGR00945">
    <property type="entry name" value="tatC"/>
    <property type="match status" value="1"/>
</dbReference>
<gene>
    <name evidence="7" type="primary">tatC</name>
    <name evidence="8" type="ORF">CVAR292_01307</name>
</gene>
<keyword evidence="3 7" id="KW-0653">Protein transport</keyword>
<feature type="transmembrane region" description="Helical" evidence="7">
    <location>
        <begin position="126"/>
        <end position="147"/>
    </location>
</feature>
<dbReference type="HAMAP" id="MF_00902">
    <property type="entry name" value="TatC"/>
    <property type="match status" value="1"/>
</dbReference>
<comment type="subunit">
    <text evidence="7">The Tat system comprises two distinct complexes: a TatABC complex, containing multiple copies of TatA, TatB and TatC subunits, and a separate TatA complex, containing only TatA subunits. Substrates initially bind to the TatABC complex, which probably triggers association of the separate TatA complex to form the active translocon.</text>
</comment>
<keyword evidence="7" id="KW-0813">Transport</keyword>
<sequence length="270" mass="29194">MTTTTATTTTGRTSRRATGRTAAMPLSGHLREAKMRLYRAALAFLVAAVVAYLLSDSVLDILRAPVTEIAETRNASINYDSITGAFDLKLKIALYGGIALSSPVWLHQLLAYVAPGLTGREKKYTFGFLAGVLPLFAAGATVGVLIFPRMVELLTGFASSEDSTLLQASYYFDFVLKLVLASGVAFTLPVFLVVLNIMGILPARTIAHSWRVAVIGIVIFSALVTPAADLMSMFLLVVPMVLLYLMALGIAWIHDRRKDRRLAAELKGVI</sequence>
<feature type="transmembrane region" description="Helical" evidence="7">
    <location>
        <begin position="37"/>
        <end position="55"/>
    </location>
</feature>
<evidence type="ECO:0000313" key="9">
    <source>
        <dbReference type="Proteomes" id="UP000182498"/>
    </source>
</evidence>
<dbReference type="GO" id="GO:0043953">
    <property type="term" value="P:protein transport by the Tat complex"/>
    <property type="evidence" value="ECO:0007669"/>
    <property type="project" value="UniProtKB-UniRule"/>
</dbReference>
<comment type="similarity">
    <text evidence="7">Belongs to the TatC family.</text>
</comment>
<dbReference type="PRINTS" id="PR01840">
    <property type="entry name" value="TATCFAMILY"/>
</dbReference>
<dbReference type="AlphaFoldDB" id="A0A0X2NML2"/>
<evidence type="ECO:0000256" key="2">
    <source>
        <dbReference type="ARBA" id="ARBA00022692"/>
    </source>
</evidence>
<evidence type="ECO:0000256" key="3">
    <source>
        <dbReference type="ARBA" id="ARBA00022927"/>
    </source>
</evidence>
<evidence type="ECO:0000256" key="1">
    <source>
        <dbReference type="ARBA" id="ARBA00004141"/>
    </source>
</evidence>
<dbReference type="Pfam" id="PF00902">
    <property type="entry name" value="TatC"/>
    <property type="match status" value="1"/>
</dbReference>
<evidence type="ECO:0000256" key="6">
    <source>
        <dbReference type="ARBA" id="ARBA00023136"/>
    </source>
</evidence>
<comment type="function">
    <text evidence="7">Part of the twin-arginine translocation (Tat) system that transports large folded proteins containing a characteristic twin-arginine motif in their signal peptide across membranes. Together with TatB, TatC is part of a receptor directly interacting with Tat signal peptides.</text>
</comment>
<feature type="transmembrane region" description="Helical" evidence="7">
    <location>
        <begin position="210"/>
        <end position="228"/>
    </location>
</feature>
<evidence type="ECO:0000313" key="8">
    <source>
        <dbReference type="EMBL" id="CUU65970.1"/>
    </source>
</evidence>
<feature type="transmembrane region" description="Helical" evidence="7">
    <location>
        <begin position="174"/>
        <end position="198"/>
    </location>
</feature>
<keyword evidence="2 7" id="KW-0812">Transmembrane</keyword>
<comment type="subcellular location">
    <subcellularLocation>
        <location evidence="7">Cell membrane</location>
        <topology evidence="7">Multi-pass membrane protein</topology>
    </subcellularLocation>
    <subcellularLocation>
        <location evidence="1">Membrane</location>
        <topology evidence="1">Multi-pass membrane protein</topology>
    </subcellularLocation>
</comment>
<dbReference type="GO" id="GO:0009977">
    <property type="term" value="F:proton motive force dependent protein transmembrane transporter activity"/>
    <property type="evidence" value="ECO:0007669"/>
    <property type="project" value="TreeGrafter"/>
</dbReference>
<keyword evidence="7" id="KW-1003">Cell membrane</keyword>
<evidence type="ECO:0000256" key="4">
    <source>
        <dbReference type="ARBA" id="ARBA00022989"/>
    </source>
</evidence>
<feature type="transmembrane region" description="Helical" evidence="7">
    <location>
        <begin position="92"/>
        <end position="114"/>
    </location>
</feature>
<keyword evidence="6 7" id="KW-0472">Membrane</keyword>
<dbReference type="InterPro" id="IPR002033">
    <property type="entry name" value="TatC"/>
</dbReference>
<evidence type="ECO:0000256" key="5">
    <source>
        <dbReference type="ARBA" id="ARBA00023010"/>
    </source>
</evidence>
<keyword evidence="4 7" id="KW-1133">Transmembrane helix</keyword>
<accession>A0A0X2NML2</accession>
<proteinExistence type="inferred from homology"/>
<dbReference type="EMBL" id="FAUH01000007">
    <property type="protein sequence ID" value="CUU65970.1"/>
    <property type="molecule type" value="Genomic_DNA"/>
</dbReference>
<organism evidence="8 9">
    <name type="scientific">Corynebacterium variabile</name>
    <dbReference type="NCBI Taxonomy" id="1727"/>
    <lineage>
        <taxon>Bacteria</taxon>
        <taxon>Bacillati</taxon>
        <taxon>Actinomycetota</taxon>
        <taxon>Actinomycetes</taxon>
        <taxon>Mycobacteriales</taxon>
        <taxon>Corynebacteriaceae</taxon>
        <taxon>Corynebacterium</taxon>
    </lineage>
</organism>
<dbReference type="RefSeq" id="WP_218055606.1">
    <property type="nucleotide sequence ID" value="NZ_FAUH01000007.1"/>
</dbReference>